<keyword evidence="1" id="KW-0732">Signal</keyword>
<dbReference type="KEGG" id="lsx:H8B22_13895"/>
<feature type="signal peptide" evidence="1">
    <location>
        <begin position="1"/>
        <end position="20"/>
    </location>
</feature>
<evidence type="ECO:0000313" key="2">
    <source>
        <dbReference type="EMBL" id="QNP40538.1"/>
    </source>
</evidence>
<evidence type="ECO:0000313" key="3">
    <source>
        <dbReference type="Proteomes" id="UP000516018"/>
    </source>
</evidence>
<dbReference type="Proteomes" id="UP000516018">
    <property type="component" value="Chromosome"/>
</dbReference>
<organism evidence="2 3">
    <name type="scientific">Agrilutibacter terrestris</name>
    <dbReference type="NCBI Taxonomy" id="2865112"/>
    <lineage>
        <taxon>Bacteria</taxon>
        <taxon>Pseudomonadati</taxon>
        <taxon>Pseudomonadota</taxon>
        <taxon>Gammaproteobacteria</taxon>
        <taxon>Lysobacterales</taxon>
        <taxon>Lysobacteraceae</taxon>
        <taxon>Agrilutibacter</taxon>
    </lineage>
</organism>
<dbReference type="SMART" id="SM00671">
    <property type="entry name" value="SEL1"/>
    <property type="match status" value="1"/>
</dbReference>
<gene>
    <name evidence="2" type="ORF">H8B22_13895</name>
</gene>
<protein>
    <submittedName>
        <fullName evidence="2">Sel1 repeat family protein</fullName>
    </submittedName>
</protein>
<accession>A0A7H0FWX2</accession>
<sequence length="251" mass="26727">MRSFRIALLALLPVCALAFAAPPSEADYALADAKRTEVEAAMARGDRASTMRLLGEVARLEQDGELAYSVSRLYELSGLDTEARTWALYAVELRDPNAMFQVGRDYLDGDLGLPRDIARGLQLLEAAAQAGHVPAFGAAKRYREEQDGKARCAMAALRGQGMQESMPGGRFLRVTAGEWSGASGDVFVVAGAAGIMEVAARADITVDGFAEADVVDTGAIRYFSGSYTPRAASAEARQIAANVRAQCDIVD</sequence>
<dbReference type="InterPro" id="IPR011990">
    <property type="entry name" value="TPR-like_helical_dom_sf"/>
</dbReference>
<dbReference type="AlphaFoldDB" id="A0A7H0FWX2"/>
<reference evidence="2 3" key="1">
    <citation type="submission" date="2020-08" db="EMBL/GenBank/DDBJ databases">
        <title>Lysobacter sp. II4 sp. nov., isolated from soil.</title>
        <authorList>
            <person name="Woo C.Y."/>
            <person name="Kim J."/>
        </authorList>
    </citation>
    <scope>NUCLEOTIDE SEQUENCE [LARGE SCALE GENOMIC DNA]</scope>
    <source>
        <strain evidence="2 3">II4</strain>
    </source>
</reference>
<name>A0A7H0FWX2_9GAMM</name>
<dbReference type="EMBL" id="CP060820">
    <property type="protein sequence ID" value="QNP40538.1"/>
    <property type="molecule type" value="Genomic_DNA"/>
</dbReference>
<dbReference type="InterPro" id="IPR006597">
    <property type="entry name" value="Sel1-like"/>
</dbReference>
<dbReference type="RefSeq" id="WP_187711979.1">
    <property type="nucleotide sequence ID" value="NZ_CP060820.1"/>
</dbReference>
<keyword evidence="3" id="KW-1185">Reference proteome</keyword>
<proteinExistence type="predicted"/>
<dbReference type="SUPFAM" id="SSF81901">
    <property type="entry name" value="HCP-like"/>
    <property type="match status" value="1"/>
</dbReference>
<dbReference type="Gene3D" id="1.25.40.10">
    <property type="entry name" value="Tetratricopeptide repeat domain"/>
    <property type="match status" value="1"/>
</dbReference>
<feature type="chain" id="PRO_5028982119" evidence="1">
    <location>
        <begin position="21"/>
        <end position="251"/>
    </location>
</feature>
<evidence type="ECO:0000256" key="1">
    <source>
        <dbReference type="SAM" id="SignalP"/>
    </source>
</evidence>